<name>F8Q2D5_SERL3</name>
<accession>F8Q2D5</accession>
<dbReference type="InParanoid" id="F8Q2D5"/>
<evidence type="ECO:0000256" key="1">
    <source>
        <dbReference type="SAM" id="MobiDB-lite"/>
    </source>
</evidence>
<dbReference type="HOGENOM" id="CLU_2251697_0_0_1"/>
<feature type="region of interest" description="Disordered" evidence="1">
    <location>
        <begin position="45"/>
        <end position="67"/>
    </location>
</feature>
<feature type="compositionally biased region" description="Basic and acidic residues" evidence="1">
    <location>
        <begin position="56"/>
        <end position="66"/>
    </location>
</feature>
<proteinExistence type="predicted"/>
<keyword evidence="3" id="KW-1185">Reference proteome</keyword>
<organism evidence="3">
    <name type="scientific">Serpula lacrymans var. lacrymans (strain S7.3)</name>
    <name type="common">Dry rot fungus</name>
    <dbReference type="NCBI Taxonomy" id="936435"/>
    <lineage>
        <taxon>Eukaryota</taxon>
        <taxon>Fungi</taxon>
        <taxon>Dikarya</taxon>
        <taxon>Basidiomycota</taxon>
        <taxon>Agaricomycotina</taxon>
        <taxon>Agaricomycetes</taxon>
        <taxon>Agaricomycetidae</taxon>
        <taxon>Boletales</taxon>
        <taxon>Coniophorineae</taxon>
        <taxon>Serpulaceae</taxon>
        <taxon>Serpula</taxon>
    </lineage>
</organism>
<dbReference type="Proteomes" id="UP000008063">
    <property type="component" value="Unassembled WGS sequence"/>
</dbReference>
<dbReference type="EMBL" id="GL945482">
    <property type="protein sequence ID" value="EGN97346.1"/>
    <property type="molecule type" value="Genomic_DNA"/>
</dbReference>
<reference evidence="3" key="1">
    <citation type="journal article" date="2011" name="Science">
        <title>The plant cell wall-decomposing machinery underlies the functional diversity of forest fungi.</title>
        <authorList>
            <person name="Eastwood D.C."/>
            <person name="Floudas D."/>
            <person name="Binder M."/>
            <person name="Majcherczyk A."/>
            <person name="Schneider P."/>
            <person name="Aerts A."/>
            <person name="Asiegbu F.O."/>
            <person name="Baker S.E."/>
            <person name="Barry K."/>
            <person name="Bendiksby M."/>
            <person name="Blumentritt M."/>
            <person name="Coutinho P.M."/>
            <person name="Cullen D."/>
            <person name="de Vries R.P."/>
            <person name="Gathman A."/>
            <person name="Goodell B."/>
            <person name="Henrissat B."/>
            <person name="Ihrmark K."/>
            <person name="Kauserud H."/>
            <person name="Kohler A."/>
            <person name="LaButti K."/>
            <person name="Lapidus A."/>
            <person name="Lavin J.L."/>
            <person name="Lee Y.-H."/>
            <person name="Lindquist E."/>
            <person name="Lilly W."/>
            <person name="Lucas S."/>
            <person name="Morin E."/>
            <person name="Murat C."/>
            <person name="Oguiza J.A."/>
            <person name="Park J."/>
            <person name="Pisabarro A.G."/>
            <person name="Riley R."/>
            <person name="Rosling A."/>
            <person name="Salamov A."/>
            <person name="Schmidt O."/>
            <person name="Schmutz J."/>
            <person name="Skrede I."/>
            <person name="Stenlid J."/>
            <person name="Wiebenga A."/>
            <person name="Xie X."/>
            <person name="Kuees U."/>
            <person name="Hibbett D.S."/>
            <person name="Hoffmeister D."/>
            <person name="Hoegberg N."/>
            <person name="Martin F."/>
            <person name="Grigoriev I.V."/>
            <person name="Watkinson S.C."/>
        </authorList>
    </citation>
    <scope>NUCLEOTIDE SEQUENCE [LARGE SCALE GENOMIC DNA]</scope>
    <source>
        <strain evidence="3">strain S7.3</strain>
    </source>
</reference>
<evidence type="ECO:0000313" key="3">
    <source>
        <dbReference type="Proteomes" id="UP000008063"/>
    </source>
</evidence>
<protein>
    <submittedName>
        <fullName evidence="2">Uncharacterized protein</fullName>
    </submittedName>
</protein>
<evidence type="ECO:0000313" key="2">
    <source>
        <dbReference type="EMBL" id="EGN97346.1"/>
    </source>
</evidence>
<gene>
    <name evidence="2" type="ORF">SERLA73DRAFT_184019</name>
</gene>
<dbReference type="AlphaFoldDB" id="F8Q2D5"/>
<sequence length="104" mass="11608">MCSAASLVEVRKRDCCDEPQANNIIEAVPGRSVCSPAGGFGGNTHASESKALASLHEMDHSQDLHEHQRRLHLRLRTVRLSKSREERHLCSQVCSERNARALTY</sequence>